<dbReference type="Proteomes" id="UP000324241">
    <property type="component" value="Unassembled WGS sequence"/>
</dbReference>
<feature type="short sequence motif" description="DGA/G" evidence="4">
    <location>
        <begin position="638"/>
        <end position="640"/>
    </location>
</feature>
<evidence type="ECO:0000313" key="7">
    <source>
        <dbReference type="Proteomes" id="UP000324241"/>
    </source>
</evidence>
<dbReference type="CDD" id="cd07199">
    <property type="entry name" value="Pat17_PNPLA8_PNPLA9_like"/>
    <property type="match status" value="1"/>
</dbReference>
<feature type="short sequence motif" description="GXGXXG" evidence="4">
    <location>
        <begin position="446"/>
        <end position="451"/>
    </location>
</feature>
<dbReference type="PANTHER" id="PTHR24185">
    <property type="entry name" value="CALCIUM-INDEPENDENT PHOSPHOLIPASE A2-GAMMA"/>
    <property type="match status" value="1"/>
</dbReference>
<keyword evidence="1 4" id="KW-0378">Hydrolase</keyword>
<dbReference type="PANTHER" id="PTHR24185:SF1">
    <property type="entry name" value="CALCIUM-INDEPENDENT PHOSPHOLIPASE A2-GAMMA"/>
    <property type="match status" value="1"/>
</dbReference>
<evidence type="ECO:0000256" key="2">
    <source>
        <dbReference type="ARBA" id="ARBA00022963"/>
    </source>
</evidence>
<dbReference type="RefSeq" id="XP_033420772.1">
    <property type="nucleotide sequence ID" value="XM_033566570.1"/>
</dbReference>
<dbReference type="OrthoDB" id="194358at2759"/>
<evidence type="ECO:0000256" key="3">
    <source>
        <dbReference type="ARBA" id="ARBA00023098"/>
    </source>
</evidence>
<accession>A0A5M9M7E2</accession>
<feature type="short sequence motif" description="GXSXG" evidence="4">
    <location>
        <begin position="480"/>
        <end position="484"/>
    </location>
</feature>
<feature type="active site" description="Proton acceptor" evidence="4">
    <location>
        <position position="638"/>
    </location>
</feature>
<dbReference type="GO" id="GO:0047499">
    <property type="term" value="F:calcium-independent phospholipase A2 activity"/>
    <property type="evidence" value="ECO:0007669"/>
    <property type="project" value="TreeGrafter"/>
</dbReference>
<comment type="caution">
    <text evidence="6">The sequence shown here is derived from an EMBL/GenBank/DDBJ whole genome shotgun (WGS) entry which is preliminary data.</text>
</comment>
<dbReference type="PROSITE" id="PS51635">
    <property type="entry name" value="PNPLA"/>
    <property type="match status" value="1"/>
</dbReference>
<feature type="active site" description="Nucleophile" evidence="4">
    <location>
        <position position="482"/>
    </location>
</feature>
<protein>
    <recommendedName>
        <fullName evidence="5">PNPLA domain-containing protein</fullName>
    </recommendedName>
</protein>
<evidence type="ECO:0000259" key="5">
    <source>
        <dbReference type="PROSITE" id="PS51635"/>
    </source>
</evidence>
<dbReference type="GO" id="GO:0019369">
    <property type="term" value="P:arachidonate metabolic process"/>
    <property type="evidence" value="ECO:0007669"/>
    <property type="project" value="TreeGrafter"/>
</dbReference>
<dbReference type="GO" id="GO:0046486">
    <property type="term" value="P:glycerolipid metabolic process"/>
    <property type="evidence" value="ECO:0007669"/>
    <property type="project" value="UniProtKB-ARBA"/>
</dbReference>
<dbReference type="VEuPathDB" id="FungiDB:EYZ11_010621"/>
<dbReference type="Pfam" id="PF01734">
    <property type="entry name" value="Patatin"/>
    <property type="match status" value="1"/>
</dbReference>
<name>A0A5M9M7E2_9EURO</name>
<dbReference type="Gene3D" id="3.40.1090.10">
    <property type="entry name" value="Cytosolic phospholipase A2 catalytic domain"/>
    <property type="match status" value="1"/>
</dbReference>
<keyword evidence="2 4" id="KW-0442">Lipid degradation</keyword>
<dbReference type="SUPFAM" id="SSF52151">
    <property type="entry name" value="FabD/lysophospholipase-like"/>
    <property type="match status" value="1"/>
</dbReference>
<keyword evidence="3 4" id="KW-0443">Lipid metabolism</keyword>
<evidence type="ECO:0000256" key="4">
    <source>
        <dbReference type="PROSITE-ProRule" id="PRU01161"/>
    </source>
</evidence>
<feature type="domain" description="PNPLA" evidence="5">
    <location>
        <begin position="442"/>
        <end position="651"/>
    </location>
</feature>
<dbReference type="InterPro" id="IPR002641">
    <property type="entry name" value="PNPLA_dom"/>
</dbReference>
<proteinExistence type="predicted"/>
<evidence type="ECO:0000313" key="6">
    <source>
        <dbReference type="EMBL" id="KAA8641410.1"/>
    </source>
</evidence>
<evidence type="ECO:0000256" key="1">
    <source>
        <dbReference type="ARBA" id="ARBA00022801"/>
    </source>
</evidence>
<organism evidence="6 7">
    <name type="scientific">Aspergillus tanneri</name>
    <dbReference type="NCBI Taxonomy" id="1220188"/>
    <lineage>
        <taxon>Eukaryota</taxon>
        <taxon>Fungi</taxon>
        <taxon>Dikarya</taxon>
        <taxon>Ascomycota</taxon>
        <taxon>Pezizomycotina</taxon>
        <taxon>Eurotiomycetes</taxon>
        <taxon>Eurotiomycetidae</taxon>
        <taxon>Eurotiales</taxon>
        <taxon>Aspergillaceae</taxon>
        <taxon>Aspergillus</taxon>
        <taxon>Aspergillus subgen. Circumdati</taxon>
    </lineage>
</organism>
<dbReference type="InterPro" id="IPR016035">
    <property type="entry name" value="Acyl_Trfase/lysoPLipase"/>
</dbReference>
<dbReference type="AlphaFoldDB" id="A0A5M9M7E2"/>
<dbReference type="GeneID" id="54324577"/>
<sequence length="929" mass="105108">MSSHDWLCLVQHAAGTFIHHNRCLSHVREQLISPQTQFPALTLFLGKGHKDVALRYVFPDNQITPGRSGLRLRLENRTLYGDHPILIADCDSHLTPLAPEPVDGEREEIPIFWNIAADRNHLDILLSRLLFLFVDVVCIFADDVGGLDAVRAELTRWAALGRNVSSLDHRPRVLVVADSNGASVTQDILEESDFLFQLLRSPDVPEVFATPNLLQLRTGNLSGAARFLELKDELLKALDLSRRDRRQDGLLFSAAHMDEYFNHALHHVCRTPQQPFDFVRSSKRNAGRDMDHSFHLKEFLGLTSVQEWEYQAAYIASTLLVDAYRPGSHFFNPAAIFDSFYRESCQAAITAVGMAPSNCQLIEFYLARFHKRLQLGQGPSRRIHKTNLVQWQNLLVGIRTAGFGHPVEGAEYQYHIDCCVLCQSPSINVINVLPCTAPVRAITIDGGGVRGFIPLRFLQHIQLQLGAQFPVQDLVDVAFGTSSGGLSVLKVFRQRRSVDECNDTFADLMQEFFQKQPPPRSIWAKLLRAIRCWWTDGWYDASMWDKLLQSQFDASQQMFDTQPVSGTKVAVTTTARDTVLLTNYRRNTVKPDDGVPAQQPQPPCQLHCLSRQSNVTEAKIRDRFFPPIDLPGIGSCEDGGLKENNPALICRSETRFMWPSRLEPGTLISLGTGSANVGHPPGLGLARRRRSKKRGFAFRVYDFFMASMDAKEAWKKFLGQLDEATKRNYHRLDVTFPSQEPRLNSAGEVRWMTSLVDKEARIQVPPALTSLLLASLFFELSSVPQWEDGFYHCIGTIRCRVRGNIFVDALTKLHPHASAFILGEETLGISPYSDAVCEMCRRYCVPVRFAVKELHSRITLSLRLDGEQAQPLGGFPLSLCWFLEQQELYWSNTQGLPARTACKSCDMRVHRKNRPIQPPSNYRKRVRYI</sequence>
<dbReference type="GO" id="GO:0016042">
    <property type="term" value="P:lipid catabolic process"/>
    <property type="evidence" value="ECO:0007669"/>
    <property type="project" value="UniProtKB-UniRule"/>
</dbReference>
<dbReference type="GO" id="GO:0016020">
    <property type="term" value="C:membrane"/>
    <property type="evidence" value="ECO:0007669"/>
    <property type="project" value="TreeGrafter"/>
</dbReference>
<reference evidence="6 7" key="1">
    <citation type="submission" date="2019-08" db="EMBL/GenBank/DDBJ databases">
        <title>The genome sequence of a newly discovered highly antifungal drug resistant Aspergillus species, Aspergillus tanneri NIH 1004.</title>
        <authorList>
            <person name="Mounaud S."/>
            <person name="Singh I."/>
            <person name="Joardar V."/>
            <person name="Pakala S."/>
            <person name="Pakala S."/>
            <person name="Venepally P."/>
            <person name="Chung J.K."/>
            <person name="Losada L."/>
            <person name="Nierman W.C."/>
        </authorList>
    </citation>
    <scope>NUCLEOTIDE SEQUENCE [LARGE SCALE GENOMIC DNA]</scope>
    <source>
        <strain evidence="6 7">NIH1004</strain>
    </source>
</reference>
<gene>
    <name evidence="6" type="ORF">ATNIH1004_001875</name>
</gene>
<dbReference type="EMBL" id="QUQM01000010">
    <property type="protein sequence ID" value="KAA8641410.1"/>
    <property type="molecule type" value="Genomic_DNA"/>
</dbReference>